<keyword evidence="1" id="KW-1133">Transmembrane helix</keyword>
<dbReference type="RefSeq" id="WP_310900518.1">
    <property type="nucleotide sequence ID" value="NZ_JAMQOS010000003.1"/>
</dbReference>
<name>A0ABU2FPK9_9EURY</name>
<proteinExistence type="predicted"/>
<evidence type="ECO:0000313" key="2">
    <source>
        <dbReference type="EMBL" id="MDS0282689.1"/>
    </source>
</evidence>
<dbReference type="EMBL" id="JAMQOS010000003">
    <property type="protein sequence ID" value="MDS0282689.1"/>
    <property type="molecule type" value="Genomic_DNA"/>
</dbReference>
<keyword evidence="3" id="KW-1185">Reference proteome</keyword>
<evidence type="ECO:0000256" key="1">
    <source>
        <dbReference type="SAM" id="Phobius"/>
    </source>
</evidence>
<keyword evidence="1" id="KW-0472">Membrane</keyword>
<keyword evidence="1" id="KW-0812">Transmembrane</keyword>
<gene>
    <name evidence="2" type="ORF">NDI86_11185</name>
</gene>
<comment type="caution">
    <text evidence="2">The sequence shown here is derived from an EMBL/GenBank/DDBJ whole genome shotgun (WGS) entry which is preliminary data.</text>
</comment>
<feature type="transmembrane region" description="Helical" evidence="1">
    <location>
        <begin position="60"/>
        <end position="80"/>
    </location>
</feature>
<reference evidence="2 3" key="1">
    <citation type="submission" date="2022-06" db="EMBL/GenBank/DDBJ databases">
        <title>Halomicroarcula sp. a new haloarchaeum isolate from saline soil.</title>
        <authorList>
            <person name="Strakova D."/>
            <person name="Galisteo C."/>
            <person name="Sanchez-Porro C."/>
            <person name="Ventosa A."/>
        </authorList>
    </citation>
    <scope>NUCLEOTIDE SEQUENCE [LARGE SCALE GENOMIC DNA]</scope>
    <source>
        <strain evidence="2 3">S3CR25-11</strain>
    </source>
</reference>
<evidence type="ECO:0000313" key="3">
    <source>
        <dbReference type="Proteomes" id="UP001268864"/>
    </source>
</evidence>
<sequence length="86" mass="8564">MPDRSRPIRALKAGGPPALITAGIGIGATGVAGEGIESQTYPIAASLADFIGIAPRLGPIAVVAIAVCILPVALVVPGLFEDHSSH</sequence>
<dbReference type="Proteomes" id="UP001268864">
    <property type="component" value="Unassembled WGS sequence"/>
</dbReference>
<organism evidence="2 3">
    <name type="scientific">Haloarcula onubensis</name>
    <dbReference type="NCBI Taxonomy" id="2950539"/>
    <lineage>
        <taxon>Archaea</taxon>
        <taxon>Methanobacteriati</taxon>
        <taxon>Methanobacteriota</taxon>
        <taxon>Stenosarchaea group</taxon>
        <taxon>Halobacteria</taxon>
        <taxon>Halobacteriales</taxon>
        <taxon>Haloarculaceae</taxon>
        <taxon>Haloarcula</taxon>
    </lineage>
</organism>
<protein>
    <submittedName>
        <fullName evidence="2">Uncharacterized protein</fullName>
    </submittedName>
</protein>
<accession>A0ABU2FPK9</accession>